<evidence type="ECO:0000313" key="1">
    <source>
        <dbReference type="EMBL" id="BDG60978.1"/>
    </source>
</evidence>
<organism evidence="1 2">
    <name type="scientific">Caldinitratiruptor microaerophilus</name>
    <dbReference type="NCBI Taxonomy" id="671077"/>
    <lineage>
        <taxon>Bacteria</taxon>
        <taxon>Bacillati</taxon>
        <taxon>Bacillota</taxon>
        <taxon>Clostridia</taxon>
        <taxon>Eubacteriales</taxon>
        <taxon>Symbiobacteriaceae</taxon>
        <taxon>Caldinitratiruptor</taxon>
    </lineage>
</organism>
<evidence type="ECO:0000313" key="2">
    <source>
        <dbReference type="Proteomes" id="UP001163687"/>
    </source>
</evidence>
<sequence length="87" mass="9635">MESEWRIRLSVSPFKRVLPHEVEPVRAAVLQVIEHLVVAPVPPGERLPHFVRAQVLLEEAGWGLEELIAALEPGPQRDALFAALGLS</sequence>
<name>A0AA35G911_9FIRM</name>
<dbReference type="RefSeq" id="WP_264841661.1">
    <property type="nucleotide sequence ID" value="NZ_AP025628.1"/>
</dbReference>
<proteinExistence type="predicted"/>
<gene>
    <name evidence="1" type="ORF">caldi_20680</name>
</gene>
<dbReference type="AlphaFoldDB" id="A0AA35G911"/>
<keyword evidence="2" id="KW-1185">Reference proteome</keyword>
<dbReference type="Proteomes" id="UP001163687">
    <property type="component" value="Chromosome"/>
</dbReference>
<reference evidence="1" key="1">
    <citation type="submission" date="2022-03" db="EMBL/GenBank/DDBJ databases">
        <title>Complete genome sequence of Caldinitratiruptor microaerophilus.</title>
        <authorList>
            <person name="Mukaiyama R."/>
            <person name="Nishiyama T."/>
            <person name="Ueda K."/>
        </authorList>
    </citation>
    <scope>NUCLEOTIDE SEQUENCE</scope>
    <source>
        <strain evidence="1">JCM 16183</strain>
    </source>
</reference>
<dbReference type="EMBL" id="AP025628">
    <property type="protein sequence ID" value="BDG60978.1"/>
    <property type="molecule type" value="Genomic_DNA"/>
</dbReference>
<protein>
    <submittedName>
        <fullName evidence="1">Uncharacterized protein</fullName>
    </submittedName>
</protein>
<dbReference type="KEGG" id="cmic:caldi_20680"/>
<accession>A0AA35G911</accession>